<dbReference type="EMBL" id="VISO01000002">
    <property type="protein sequence ID" value="TVZ73526.1"/>
    <property type="molecule type" value="Genomic_DNA"/>
</dbReference>
<evidence type="ECO:0000313" key="1">
    <source>
        <dbReference type="EMBL" id="TVZ73526.1"/>
    </source>
</evidence>
<name>A0A559TG10_9HYPH</name>
<dbReference type="SUPFAM" id="SSF54427">
    <property type="entry name" value="NTF2-like"/>
    <property type="match status" value="1"/>
</dbReference>
<comment type="caution">
    <text evidence="1">The sequence shown here is derived from an EMBL/GenBank/DDBJ whole genome shotgun (WGS) entry which is preliminary data.</text>
</comment>
<organism evidence="1 2">
    <name type="scientific">Rhizobium mongolense USDA 1844</name>
    <dbReference type="NCBI Taxonomy" id="1079460"/>
    <lineage>
        <taxon>Bacteria</taxon>
        <taxon>Pseudomonadati</taxon>
        <taxon>Pseudomonadota</taxon>
        <taxon>Alphaproteobacteria</taxon>
        <taxon>Hyphomicrobiales</taxon>
        <taxon>Rhizobiaceae</taxon>
        <taxon>Rhizobium/Agrobacterium group</taxon>
        <taxon>Rhizobium</taxon>
    </lineage>
</organism>
<dbReference type="Proteomes" id="UP000319824">
    <property type="component" value="Unassembled WGS sequence"/>
</dbReference>
<protein>
    <recommendedName>
        <fullName evidence="3">SnoaL-like protein</fullName>
    </recommendedName>
</protein>
<evidence type="ECO:0000313" key="2">
    <source>
        <dbReference type="Proteomes" id="UP000319824"/>
    </source>
</evidence>
<dbReference type="InterPro" id="IPR032710">
    <property type="entry name" value="NTF2-like_dom_sf"/>
</dbReference>
<gene>
    <name evidence="1" type="ORF">BCL32_1759</name>
</gene>
<dbReference type="RefSeq" id="WP_022718162.1">
    <property type="nucleotide sequence ID" value="NZ_ATTQ01000021.1"/>
</dbReference>
<evidence type="ECO:0008006" key="3">
    <source>
        <dbReference type="Google" id="ProtNLM"/>
    </source>
</evidence>
<sequence length="161" mass="18386">MRDPFKNPFPSSDTARHSIWEMLVPRDIDAFLAADWSMVENDFVEDGFIGIDGCKQVNPDKWRLAFPTLAAYRDEWLRQAKEFATESLAEDARTAIFSTTSLEDIEIEGDTALVRKKFDGGIAKTDGSRDVMQWQTLYYCRLHEGCWKICGFTGYLPNPMG</sequence>
<dbReference type="AlphaFoldDB" id="A0A559TG10"/>
<proteinExistence type="predicted"/>
<reference evidence="1 2" key="1">
    <citation type="submission" date="2019-06" db="EMBL/GenBank/DDBJ databases">
        <title>Pac Bio to generate improved reference genome sequences for organisms with transposon mutant libraries (support for FEBA project).</title>
        <authorList>
            <person name="Blow M."/>
        </authorList>
    </citation>
    <scope>NUCLEOTIDE SEQUENCE [LARGE SCALE GENOMIC DNA]</scope>
    <source>
        <strain evidence="1 2">USDA 1844</strain>
    </source>
</reference>
<accession>A0A559TG10</accession>